<evidence type="ECO:0000313" key="5">
    <source>
        <dbReference type="EMBL" id="RFO95322.1"/>
    </source>
</evidence>
<keyword evidence="6" id="KW-1185">Reference proteome</keyword>
<dbReference type="EMBL" id="QFZK01000018">
    <property type="protein sequence ID" value="RFO95322.1"/>
    <property type="molecule type" value="Genomic_DNA"/>
</dbReference>
<dbReference type="SUPFAM" id="SSF48452">
    <property type="entry name" value="TPR-like"/>
    <property type="match status" value="1"/>
</dbReference>
<organism evidence="5 6">
    <name type="scientific">Rhodoferax lacus</name>
    <dbReference type="NCBI Taxonomy" id="2184758"/>
    <lineage>
        <taxon>Bacteria</taxon>
        <taxon>Pseudomonadati</taxon>
        <taxon>Pseudomonadota</taxon>
        <taxon>Betaproteobacteria</taxon>
        <taxon>Burkholderiales</taxon>
        <taxon>Comamonadaceae</taxon>
        <taxon>Rhodoferax</taxon>
    </lineage>
</organism>
<reference evidence="5 6" key="1">
    <citation type="submission" date="2018-05" db="EMBL/GenBank/DDBJ databases">
        <title>Rhodoferax soyangensis sp.nov., isolated from an oligotrophic freshwater lake.</title>
        <authorList>
            <person name="Park M."/>
        </authorList>
    </citation>
    <scope>NUCLEOTIDE SEQUENCE [LARGE SCALE GENOMIC DNA]</scope>
    <source>
        <strain evidence="5 6">IMCC26218</strain>
    </source>
</reference>
<dbReference type="Pfam" id="PF13414">
    <property type="entry name" value="TPR_11"/>
    <property type="match status" value="1"/>
</dbReference>
<feature type="compositionally biased region" description="Basic and acidic residues" evidence="4">
    <location>
        <begin position="1"/>
        <end position="18"/>
    </location>
</feature>
<dbReference type="Pfam" id="PF13432">
    <property type="entry name" value="TPR_16"/>
    <property type="match status" value="1"/>
</dbReference>
<gene>
    <name evidence="5" type="ORF">DIC66_19030</name>
</gene>
<dbReference type="Gene3D" id="1.25.40.10">
    <property type="entry name" value="Tetratricopeptide repeat domain"/>
    <property type="match status" value="2"/>
</dbReference>
<comment type="caution">
    <text evidence="5">The sequence shown here is derived from an EMBL/GenBank/DDBJ whole genome shotgun (WGS) entry which is preliminary data.</text>
</comment>
<keyword evidence="2 3" id="KW-0802">TPR repeat</keyword>
<protein>
    <submittedName>
        <fullName evidence="5">Uncharacterized protein</fullName>
    </submittedName>
</protein>
<accession>A0A3E1R8G0</accession>
<dbReference type="InterPro" id="IPR050498">
    <property type="entry name" value="Ycf3"/>
</dbReference>
<feature type="repeat" description="TPR" evidence="3">
    <location>
        <begin position="94"/>
        <end position="127"/>
    </location>
</feature>
<evidence type="ECO:0000256" key="2">
    <source>
        <dbReference type="ARBA" id="ARBA00022803"/>
    </source>
</evidence>
<dbReference type="PANTHER" id="PTHR44858:SF1">
    <property type="entry name" value="UDP-N-ACETYLGLUCOSAMINE--PEPTIDE N-ACETYLGLUCOSAMINYLTRANSFERASE SPINDLY-RELATED"/>
    <property type="match status" value="1"/>
</dbReference>
<dbReference type="InterPro" id="IPR011990">
    <property type="entry name" value="TPR-like_helical_dom_sf"/>
</dbReference>
<evidence type="ECO:0000313" key="6">
    <source>
        <dbReference type="Proteomes" id="UP000260665"/>
    </source>
</evidence>
<feature type="repeat" description="TPR" evidence="3">
    <location>
        <begin position="162"/>
        <end position="195"/>
    </location>
</feature>
<evidence type="ECO:0000256" key="3">
    <source>
        <dbReference type="PROSITE-ProRule" id="PRU00339"/>
    </source>
</evidence>
<sequence>MLPVERGESAHPHTRATDPEQTALQARTHHQRSLAMHIAQLENVKRVLGNTSGLVPASAEGIACAMAPSVLMDYAGSRQSANSAQGHFHAPLSAIDLFTVGNLHMELQQPAEAIASYDQAITLDPCIPEIHFNRANALAACKHYGEALSGYDAAIALRAYYAQAHSNRGNTLYALGQYFEAIASFDQAISLNPEMAEAYLNRGNALTRLGRYTQAFQSYEMAIGCNPDLVEAIFNKGIALQIMLLEQGGE</sequence>
<name>A0A3E1R8G0_9BURK</name>
<dbReference type="PANTHER" id="PTHR44858">
    <property type="entry name" value="TETRATRICOPEPTIDE REPEAT PROTEIN 6"/>
    <property type="match status" value="1"/>
</dbReference>
<dbReference type="AlphaFoldDB" id="A0A3E1R8G0"/>
<feature type="region of interest" description="Disordered" evidence="4">
    <location>
        <begin position="1"/>
        <end position="25"/>
    </location>
</feature>
<dbReference type="InterPro" id="IPR019734">
    <property type="entry name" value="TPR_rpt"/>
</dbReference>
<feature type="repeat" description="TPR" evidence="3">
    <location>
        <begin position="196"/>
        <end position="229"/>
    </location>
</feature>
<dbReference type="SMART" id="SM00028">
    <property type="entry name" value="TPR"/>
    <property type="match status" value="4"/>
</dbReference>
<proteinExistence type="predicted"/>
<dbReference type="PROSITE" id="PS50293">
    <property type="entry name" value="TPR_REGION"/>
    <property type="match status" value="2"/>
</dbReference>
<keyword evidence="1" id="KW-0677">Repeat</keyword>
<dbReference type="Proteomes" id="UP000260665">
    <property type="component" value="Unassembled WGS sequence"/>
</dbReference>
<evidence type="ECO:0000256" key="1">
    <source>
        <dbReference type="ARBA" id="ARBA00022737"/>
    </source>
</evidence>
<evidence type="ECO:0000256" key="4">
    <source>
        <dbReference type="SAM" id="MobiDB-lite"/>
    </source>
</evidence>
<dbReference type="PROSITE" id="PS50005">
    <property type="entry name" value="TPR"/>
    <property type="match status" value="3"/>
</dbReference>